<accession>A0A830HRC8</accession>
<feature type="compositionally biased region" description="Polar residues" evidence="2">
    <location>
        <begin position="791"/>
        <end position="817"/>
    </location>
</feature>
<gene>
    <name evidence="3" type="ORF">PPROV_000631100</name>
</gene>
<dbReference type="PANTHER" id="PTHR13037:SF24">
    <property type="entry name" value="POLYCOMB PROTEIN PCL-RELATED"/>
    <property type="match status" value="1"/>
</dbReference>
<feature type="compositionally biased region" description="Low complexity" evidence="2">
    <location>
        <begin position="919"/>
        <end position="933"/>
    </location>
</feature>
<protein>
    <submittedName>
        <fullName evidence="3">Uncharacterized protein</fullName>
    </submittedName>
</protein>
<proteinExistence type="predicted"/>
<dbReference type="PROSITE" id="PS50096">
    <property type="entry name" value="IQ"/>
    <property type="match status" value="2"/>
</dbReference>
<dbReference type="Proteomes" id="UP000660262">
    <property type="component" value="Unassembled WGS sequence"/>
</dbReference>
<keyword evidence="4" id="KW-1185">Reference proteome</keyword>
<evidence type="ECO:0000256" key="1">
    <source>
        <dbReference type="ARBA" id="ARBA00022581"/>
    </source>
</evidence>
<comment type="caution">
    <text evidence="3">The sequence shown here is derived from an EMBL/GenBank/DDBJ whole genome shotgun (WGS) entry which is preliminary data.</text>
</comment>
<reference evidence="3" key="1">
    <citation type="submission" date="2020-10" db="EMBL/GenBank/DDBJ databases">
        <title>Unveiling of a novel bifunctional photoreceptor, Dualchrome1, isolated from a cosmopolitan green alga.</title>
        <authorList>
            <person name="Suzuki S."/>
            <person name="Kawachi M."/>
        </authorList>
    </citation>
    <scope>NUCLEOTIDE SEQUENCE</scope>
    <source>
        <strain evidence="3">NIES 2893</strain>
    </source>
</reference>
<evidence type="ECO:0000256" key="2">
    <source>
        <dbReference type="SAM" id="MobiDB-lite"/>
    </source>
</evidence>
<keyword evidence="1" id="KW-0945">Host-virus interaction</keyword>
<evidence type="ECO:0000313" key="4">
    <source>
        <dbReference type="Proteomes" id="UP000660262"/>
    </source>
</evidence>
<name>A0A830HRC8_9CHLO</name>
<feature type="compositionally biased region" description="Pro residues" evidence="2">
    <location>
        <begin position="42"/>
        <end position="64"/>
    </location>
</feature>
<dbReference type="PANTHER" id="PTHR13037">
    <property type="entry name" value="FORMIN"/>
    <property type="match status" value="1"/>
</dbReference>
<feature type="region of interest" description="Disordered" evidence="2">
    <location>
        <begin position="788"/>
        <end position="829"/>
    </location>
</feature>
<dbReference type="AlphaFoldDB" id="A0A830HRC8"/>
<feature type="region of interest" description="Disordered" evidence="2">
    <location>
        <begin position="911"/>
        <end position="933"/>
    </location>
</feature>
<evidence type="ECO:0000313" key="3">
    <source>
        <dbReference type="EMBL" id="GHP07569.1"/>
    </source>
</evidence>
<organism evidence="3 4">
    <name type="scientific">Pycnococcus provasolii</name>
    <dbReference type="NCBI Taxonomy" id="41880"/>
    <lineage>
        <taxon>Eukaryota</taxon>
        <taxon>Viridiplantae</taxon>
        <taxon>Chlorophyta</taxon>
        <taxon>Pseudoscourfieldiophyceae</taxon>
        <taxon>Pseudoscourfieldiales</taxon>
        <taxon>Pycnococcaceae</taxon>
        <taxon>Pycnococcus</taxon>
    </lineage>
</organism>
<sequence length="933" mass="97843">MDGLPFPPPPSPPPPPPSPLPPSPPRPPLPPFPLCPGCDAPPALPPTPPPPAPPPPPPPLPTPPIITASRNAATEFLNSWQGIVTICLSAAVLATIPLITYTFLAQRTKTLEKRLAEEEAYTHALDGAALHGDVEYANPFLASPAPPPARMGPRGFAASKVPFDPTSVPSVAASLESIPDTTSAVEALKKQIEDNVPRPRLEGAEEYRPRPGAAVGASAPVDNVAVVEAAALHEELTTLLVAIERAAARDAEILAATTSHGAALSTGKTFVDGGGSELRSMLEALRASRHDGTLADAVPRIRQELEAALRARAPSDDAAAEDEEVHRLRFCPGCGNATQNGARYCVFCGLPCVLRSPPPENVEGCNASEDGSSRGSSRMSVRRRLELEVSERELARQALEMERIQRENDAALKIQSRARGIAARRYCSMRRDEAAAAAAAYAAAEAAEQARRHAAAAAIQAAHRGRLARGAAVKPSRRYVVRIKTGPHPLAGGISEAPNSVRVALTVQGAAGSLWRVPLPPRRCGDGKFQRESLETFLLSRVGGGAAAGSTLGEPASVSLRLVEDSDAPEEDALPPRALVEWQVERVSIWDIGAAREYTFQGLANQSWVRLGGPGGRYTSPLAFGVAHRTEAAAPTTGSLLAGASSVSSETTLPGPEDDPAALSAASAAFAMAAVRHERPTWTIDDALEAEPSFDESEGDLAEVPSQAPVRMTALPPLALEARRLPQLPQEFTLAALEDPVASGEANAADDTMMELGASVDLTQVVAVTSQPPPDEYNLMHFGISEPPRSPANTMPQQTEGFSSVESSPEHMMSSQAAPPPSVVEPETAPSWMSAAPRLESSPPRPTFFAGDNGDLFASVRLGGALRVPSHAAAGGRPLTGHALGQPQLDNTSNVGMQAVANLLEDLYGREVESPPPTAGAAPRFRGAGAWDD</sequence>
<feature type="region of interest" description="Disordered" evidence="2">
    <location>
        <begin position="1"/>
        <end position="66"/>
    </location>
</feature>
<dbReference type="EMBL" id="BNJQ01000017">
    <property type="protein sequence ID" value="GHP07569.1"/>
    <property type="molecule type" value="Genomic_DNA"/>
</dbReference>
<feature type="compositionally biased region" description="Pro residues" evidence="2">
    <location>
        <begin position="1"/>
        <end position="34"/>
    </location>
</feature>
<dbReference type="CDD" id="cd23767">
    <property type="entry name" value="IQCD"/>
    <property type="match status" value="1"/>
</dbReference>